<dbReference type="Proteomes" id="UP000319040">
    <property type="component" value="Unassembled WGS sequence"/>
</dbReference>
<organism evidence="1 2">
    <name type="scientific">Saccharicrinis carchari</name>
    <dbReference type="NCBI Taxonomy" id="1168039"/>
    <lineage>
        <taxon>Bacteria</taxon>
        <taxon>Pseudomonadati</taxon>
        <taxon>Bacteroidota</taxon>
        <taxon>Bacteroidia</taxon>
        <taxon>Marinilabiliales</taxon>
        <taxon>Marinilabiliaceae</taxon>
        <taxon>Saccharicrinis</taxon>
    </lineage>
</organism>
<dbReference type="EMBL" id="FXTB01000001">
    <property type="protein sequence ID" value="SMO38962.1"/>
    <property type="molecule type" value="Genomic_DNA"/>
</dbReference>
<dbReference type="OrthoDB" id="9796545at2"/>
<name>A0A521AVT7_SACCC</name>
<evidence type="ECO:0008006" key="3">
    <source>
        <dbReference type="Google" id="ProtNLM"/>
    </source>
</evidence>
<protein>
    <recommendedName>
        <fullName evidence="3">DUF721 domain-containing protein</fullName>
    </recommendedName>
</protein>
<sequence length="96" mass="11157">MERKNAVHIKSIIHDILKKESLDHKMLENRVVRSWEKVIGKTVARATTNIYMYRGTLYLSINSSVMRNELLMLKDKIMHALNEEVGHKVVTAVVIR</sequence>
<dbReference type="AlphaFoldDB" id="A0A521AVT7"/>
<dbReference type="PANTHER" id="PTHR36456:SF1">
    <property type="entry name" value="UPF0232 PROTEIN SCO3875"/>
    <property type="match status" value="1"/>
</dbReference>
<reference evidence="1 2" key="1">
    <citation type="submission" date="2017-05" db="EMBL/GenBank/DDBJ databases">
        <authorList>
            <person name="Varghese N."/>
            <person name="Submissions S."/>
        </authorList>
    </citation>
    <scope>NUCLEOTIDE SEQUENCE [LARGE SCALE GENOMIC DNA]</scope>
    <source>
        <strain evidence="1 2">DSM 27040</strain>
    </source>
</reference>
<evidence type="ECO:0000313" key="1">
    <source>
        <dbReference type="EMBL" id="SMO38962.1"/>
    </source>
</evidence>
<dbReference type="Pfam" id="PF05258">
    <property type="entry name" value="DciA"/>
    <property type="match status" value="1"/>
</dbReference>
<proteinExistence type="predicted"/>
<dbReference type="RefSeq" id="WP_142531819.1">
    <property type="nucleotide sequence ID" value="NZ_FXTB01000001.1"/>
</dbReference>
<dbReference type="PANTHER" id="PTHR36456">
    <property type="entry name" value="UPF0232 PROTEIN SCO3875"/>
    <property type="match status" value="1"/>
</dbReference>
<accession>A0A521AVT7</accession>
<keyword evidence="2" id="KW-1185">Reference proteome</keyword>
<gene>
    <name evidence="1" type="ORF">SAMN06265379_101440</name>
</gene>
<dbReference type="InterPro" id="IPR007922">
    <property type="entry name" value="DciA-like"/>
</dbReference>
<evidence type="ECO:0000313" key="2">
    <source>
        <dbReference type="Proteomes" id="UP000319040"/>
    </source>
</evidence>